<dbReference type="CDD" id="cd06530">
    <property type="entry name" value="S26_SPase_I"/>
    <property type="match status" value="1"/>
</dbReference>
<feature type="active site" evidence="6">
    <location>
        <position position="99"/>
    </location>
</feature>
<dbReference type="SUPFAM" id="SSF51306">
    <property type="entry name" value="LexA/Signal peptidase"/>
    <property type="match status" value="1"/>
</dbReference>
<reference evidence="9 10" key="1">
    <citation type="journal article" date="2011" name="J. Bacteriol.">
        <title>Genome sequence of 'Pedosphaera parvula' Ellin514, an aerobic Verrucomicrobial isolate from pasture soil.</title>
        <authorList>
            <person name="Kant R."/>
            <person name="van Passel M.W."/>
            <person name="Sangwan P."/>
            <person name="Palva A."/>
            <person name="Lucas S."/>
            <person name="Copeland A."/>
            <person name="Lapidus A."/>
            <person name="Glavina Del Rio T."/>
            <person name="Dalin E."/>
            <person name="Tice H."/>
            <person name="Bruce D."/>
            <person name="Goodwin L."/>
            <person name="Pitluck S."/>
            <person name="Chertkov O."/>
            <person name="Larimer F.W."/>
            <person name="Land M.L."/>
            <person name="Hauser L."/>
            <person name="Brettin T.S."/>
            <person name="Detter J.C."/>
            <person name="Han S."/>
            <person name="de Vos W.M."/>
            <person name="Janssen P.H."/>
            <person name="Smidt H."/>
        </authorList>
    </citation>
    <scope>NUCLEOTIDE SEQUENCE [LARGE SCALE GENOMIC DNA]</scope>
    <source>
        <strain evidence="9 10">Ellin514</strain>
    </source>
</reference>
<feature type="active site" evidence="6">
    <location>
        <position position="45"/>
    </location>
</feature>
<sequence length="233" mass="26558" precursor="true">MDKTAMREKVVKFWRKEAKPLLIMVIVLFAFRSAIADWNDVPTGSMKPTIIEGDRVFVNKLAYDLKFPFTSWHMVQWDNPKRGEIVVFFSPADGIRLVKRVIGVPGDKIELKKNKLFVNDKEANYDGLDQKVIDEIPATEQPAHSFARETVQDKSHAVMSTFGLSGAPNFGPITILEGQYFMMGDNRDNSFDSRFYGCVSRKAIVGRASAVVISLNHQAHYSPRWHRFFSKLL</sequence>
<dbReference type="GO" id="GO:0004252">
    <property type="term" value="F:serine-type endopeptidase activity"/>
    <property type="evidence" value="ECO:0007669"/>
    <property type="project" value="InterPro"/>
</dbReference>
<evidence type="ECO:0000259" key="8">
    <source>
        <dbReference type="Pfam" id="PF10502"/>
    </source>
</evidence>
<dbReference type="PRINTS" id="PR00727">
    <property type="entry name" value="LEADERPTASE"/>
</dbReference>
<dbReference type="PANTHER" id="PTHR43390:SF1">
    <property type="entry name" value="CHLOROPLAST PROCESSING PEPTIDASE"/>
    <property type="match status" value="1"/>
</dbReference>
<dbReference type="PROSITE" id="PS00761">
    <property type="entry name" value="SPASE_I_3"/>
    <property type="match status" value="1"/>
</dbReference>
<protein>
    <recommendedName>
        <fullName evidence="4 7">Signal peptidase I</fullName>
        <ecNumber evidence="3 7">3.4.21.89</ecNumber>
    </recommendedName>
</protein>
<evidence type="ECO:0000313" key="10">
    <source>
        <dbReference type="Proteomes" id="UP000003688"/>
    </source>
</evidence>
<comment type="caution">
    <text evidence="9">The sequence shown here is derived from an EMBL/GenBank/DDBJ whole genome shotgun (WGS) entry which is preliminary data.</text>
</comment>
<dbReference type="PANTHER" id="PTHR43390">
    <property type="entry name" value="SIGNAL PEPTIDASE I"/>
    <property type="match status" value="1"/>
</dbReference>
<dbReference type="STRING" id="320771.Cflav_PD3583"/>
<evidence type="ECO:0000256" key="5">
    <source>
        <dbReference type="ARBA" id="ARBA00022801"/>
    </source>
</evidence>
<keyword evidence="10" id="KW-1185">Reference proteome</keyword>
<comment type="catalytic activity">
    <reaction evidence="1 7">
        <text>Cleavage of hydrophobic, N-terminal signal or leader sequences from secreted and periplasmic proteins.</text>
        <dbReference type="EC" id="3.4.21.89"/>
    </reaction>
</comment>
<dbReference type="InterPro" id="IPR019757">
    <property type="entry name" value="Pept_S26A_signal_pept_1_Lys-AS"/>
</dbReference>
<proteinExistence type="inferred from homology"/>
<dbReference type="RefSeq" id="WP_007415184.1">
    <property type="nucleotide sequence ID" value="NZ_ABOX02000014.1"/>
</dbReference>
<dbReference type="EMBL" id="ABOX02000014">
    <property type="protein sequence ID" value="EEF60725.1"/>
    <property type="molecule type" value="Genomic_DNA"/>
</dbReference>
<dbReference type="EC" id="3.4.21.89" evidence="3 7"/>
<dbReference type="Gene3D" id="2.10.109.10">
    <property type="entry name" value="Umud Fragment, subunit A"/>
    <property type="match status" value="1"/>
</dbReference>
<evidence type="ECO:0000256" key="7">
    <source>
        <dbReference type="RuleBase" id="RU362042"/>
    </source>
</evidence>
<dbReference type="GO" id="GO:0009003">
    <property type="term" value="F:signal peptidase activity"/>
    <property type="evidence" value="ECO:0007669"/>
    <property type="project" value="UniProtKB-EC"/>
</dbReference>
<name>B9XH90_PEDPL</name>
<evidence type="ECO:0000256" key="3">
    <source>
        <dbReference type="ARBA" id="ARBA00013208"/>
    </source>
</evidence>
<dbReference type="PROSITE" id="PS00760">
    <property type="entry name" value="SPASE_I_2"/>
    <property type="match status" value="1"/>
</dbReference>
<dbReference type="InterPro" id="IPR019533">
    <property type="entry name" value="Peptidase_S26"/>
</dbReference>
<evidence type="ECO:0000256" key="1">
    <source>
        <dbReference type="ARBA" id="ARBA00000677"/>
    </source>
</evidence>
<comment type="similarity">
    <text evidence="2 7">Belongs to the peptidase S26 family.</text>
</comment>
<evidence type="ECO:0000313" key="9">
    <source>
        <dbReference type="EMBL" id="EEF60725.1"/>
    </source>
</evidence>
<keyword evidence="7" id="KW-0645">Protease</keyword>
<dbReference type="AlphaFoldDB" id="B9XH90"/>
<dbReference type="NCBIfam" id="TIGR02227">
    <property type="entry name" value="sigpep_I_bact"/>
    <property type="match status" value="1"/>
</dbReference>
<accession>B9XH90</accession>
<dbReference type="MEROPS" id="S26.026"/>
<comment type="subcellular location">
    <subcellularLocation>
        <location evidence="7">Membrane</location>
        <topology evidence="7">Single-pass type II membrane protein</topology>
    </subcellularLocation>
</comment>
<keyword evidence="5 7" id="KW-0378">Hydrolase</keyword>
<gene>
    <name evidence="9" type="ORF">Cflav_PD3583</name>
</gene>
<dbReference type="InterPro" id="IPR000223">
    <property type="entry name" value="Pept_S26A_signal_pept_1"/>
</dbReference>
<evidence type="ECO:0000256" key="4">
    <source>
        <dbReference type="ARBA" id="ARBA00019232"/>
    </source>
</evidence>
<dbReference type="GO" id="GO:0006465">
    <property type="term" value="P:signal peptide processing"/>
    <property type="evidence" value="ECO:0007669"/>
    <property type="project" value="InterPro"/>
</dbReference>
<dbReference type="InterPro" id="IPR036286">
    <property type="entry name" value="LexA/Signal_pep-like_sf"/>
</dbReference>
<evidence type="ECO:0000256" key="6">
    <source>
        <dbReference type="PIRSR" id="PIRSR600223-1"/>
    </source>
</evidence>
<dbReference type="InterPro" id="IPR019758">
    <property type="entry name" value="Pept_S26A_signal_pept_1_CS"/>
</dbReference>
<evidence type="ECO:0000256" key="2">
    <source>
        <dbReference type="ARBA" id="ARBA00009370"/>
    </source>
</evidence>
<organism evidence="9 10">
    <name type="scientific">Pedosphaera parvula (strain Ellin514)</name>
    <dbReference type="NCBI Taxonomy" id="320771"/>
    <lineage>
        <taxon>Bacteria</taxon>
        <taxon>Pseudomonadati</taxon>
        <taxon>Verrucomicrobiota</taxon>
        <taxon>Pedosphaerae</taxon>
        <taxon>Pedosphaerales</taxon>
        <taxon>Pedosphaeraceae</taxon>
        <taxon>Pedosphaera</taxon>
    </lineage>
</organism>
<feature type="domain" description="Peptidase S26" evidence="8">
    <location>
        <begin position="18"/>
        <end position="212"/>
    </location>
</feature>
<dbReference type="Proteomes" id="UP000003688">
    <property type="component" value="Unassembled WGS sequence"/>
</dbReference>
<dbReference type="GO" id="GO:0016020">
    <property type="term" value="C:membrane"/>
    <property type="evidence" value="ECO:0007669"/>
    <property type="project" value="UniProtKB-SubCell"/>
</dbReference>
<dbReference type="Pfam" id="PF10502">
    <property type="entry name" value="Peptidase_S26"/>
    <property type="match status" value="1"/>
</dbReference>